<sequence length="488" mass="52368">MVDICATSGGAKLPELAREWYRFVAKLMLGEVAAADIGSYRNVYCARWLERCNLVSETAGTGERCSRQQGECSPSEHLIGQLARLCPLLSATSTQDALCGDAGTLPATERALSPFPLNRVSAGFVETSSSWQFFTAASPPDWWDGAASVIDALCDAVERHVNTTAVSPTAWSSSFSLPSAALGGQSLSQIEAELTEESCIMAGLLLHRDVRLRSGPCYATVVSPVLVVLDLDGTLLRSPLSTVSLRVAQAATTAEVRALFVDADFLGSFCEAVNRQGHELAICSLTEGTADQQATCLSVAEAVLCLLSRVLPPTRSYLTSSEDVVCLPRSMAGPGKLYHLQELQRRRNARDEGQRSLRSQAYPPPQQQQQETGDTEAEAADDVSDSMRTSVSPSPPRTSSPQNDIIGGLRNPSTLLLPKWLSTDMVLIDDDRENCRMAVTQGYHATPCAETGMSVSWYAANPELQALLGIPASEVVPRSGARSQRASL</sequence>
<evidence type="ECO:0000313" key="2">
    <source>
        <dbReference type="EMBL" id="KAG5484421.1"/>
    </source>
</evidence>
<organism evidence="2 3">
    <name type="scientific">Leishmania orientalis</name>
    <dbReference type="NCBI Taxonomy" id="2249476"/>
    <lineage>
        <taxon>Eukaryota</taxon>
        <taxon>Discoba</taxon>
        <taxon>Euglenozoa</taxon>
        <taxon>Kinetoplastea</taxon>
        <taxon>Metakinetoplastina</taxon>
        <taxon>Trypanosomatida</taxon>
        <taxon>Trypanosomatidae</taxon>
        <taxon>Leishmaniinae</taxon>
        <taxon>Leishmania</taxon>
    </lineage>
</organism>
<reference evidence="2 3" key="1">
    <citation type="submission" date="2021-02" db="EMBL/GenBank/DDBJ databases">
        <title>Leishmania (Mundinia) orientalis Genome sequencing and assembly.</title>
        <authorList>
            <person name="Almutairi H."/>
            <person name="Gatherer D."/>
        </authorList>
    </citation>
    <scope>NUCLEOTIDE SEQUENCE [LARGE SCALE GENOMIC DNA]</scope>
    <source>
        <strain evidence="2">LSCM4</strain>
    </source>
</reference>
<dbReference type="EMBL" id="JAFHLR010000013">
    <property type="protein sequence ID" value="KAG5484421.1"/>
    <property type="molecule type" value="Genomic_DNA"/>
</dbReference>
<protein>
    <submittedName>
        <fullName evidence="2">Uncharacterized protein</fullName>
    </submittedName>
</protein>
<feature type="compositionally biased region" description="Basic and acidic residues" evidence="1">
    <location>
        <begin position="345"/>
        <end position="355"/>
    </location>
</feature>
<dbReference type="GeneID" id="92363798"/>
<name>A0A836HUD1_9TRYP</name>
<evidence type="ECO:0000313" key="3">
    <source>
        <dbReference type="Proteomes" id="UP000674143"/>
    </source>
</evidence>
<comment type="caution">
    <text evidence="2">The sequence shown here is derived from an EMBL/GenBank/DDBJ whole genome shotgun (WGS) entry which is preliminary data.</text>
</comment>
<dbReference type="KEGG" id="loi:92363798"/>
<dbReference type="AlphaFoldDB" id="A0A836HUD1"/>
<evidence type="ECO:0000256" key="1">
    <source>
        <dbReference type="SAM" id="MobiDB-lite"/>
    </source>
</evidence>
<keyword evidence="3" id="KW-1185">Reference proteome</keyword>
<feature type="region of interest" description="Disordered" evidence="1">
    <location>
        <begin position="345"/>
        <end position="410"/>
    </location>
</feature>
<accession>A0A836HUD1</accession>
<feature type="compositionally biased region" description="Acidic residues" evidence="1">
    <location>
        <begin position="373"/>
        <end position="384"/>
    </location>
</feature>
<dbReference type="Proteomes" id="UP000674143">
    <property type="component" value="Chromosome 13"/>
</dbReference>
<dbReference type="RefSeq" id="XP_067064914.1">
    <property type="nucleotide sequence ID" value="XM_067209864.1"/>
</dbReference>
<gene>
    <name evidence="2" type="ORF">LSCM4_07988</name>
</gene>
<proteinExistence type="predicted"/>